<feature type="transmembrane region" description="Helical" evidence="1">
    <location>
        <begin position="53"/>
        <end position="69"/>
    </location>
</feature>
<gene>
    <name evidence="2" type="ORF">V6984_20910</name>
</gene>
<dbReference type="PROSITE" id="PS51257">
    <property type="entry name" value="PROKAR_LIPOPROTEIN"/>
    <property type="match status" value="1"/>
</dbReference>
<reference evidence="2 3" key="1">
    <citation type="submission" date="2024-02" db="EMBL/GenBank/DDBJ databases">
        <title>Bacterial strain from lacustrine sediment.</title>
        <authorList>
            <person name="Petit C."/>
            <person name="Fadhlaoui K."/>
        </authorList>
    </citation>
    <scope>NUCLEOTIDE SEQUENCE [LARGE SCALE GENOMIC DNA]</scope>
    <source>
        <strain evidence="2 3">IPX-CK</strain>
    </source>
</reference>
<evidence type="ECO:0008006" key="4">
    <source>
        <dbReference type="Google" id="ProtNLM"/>
    </source>
</evidence>
<feature type="transmembrane region" description="Helical" evidence="1">
    <location>
        <begin position="81"/>
        <end position="100"/>
    </location>
</feature>
<protein>
    <recommendedName>
        <fullName evidence="4">DUF4345 domain-containing protein</fullName>
    </recommendedName>
</protein>
<dbReference type="Proteomes" id="UP001451571">
    <property type="component" value="Chromosome"/>
</dbReference>
<feature type="transmembrane region" description="Helical" evidence="1">
    <location>
        <begin position="12"/>
        <end position="33"/>
    </location>
</feature>
<keyword evidence="1" id="KW-0812">Transmembrane</keyword>
<sequence length="135" mass="15436">MNNRENPTLRQYICYLVFMLIACSGALIWQLCIPHLAGTFTSWGIAYGWQREIALWNIGIIISIIYALVKRNLEFMKILTIQSAVLCWVLGINHLVALLINFSFTYIIHILGIFEVMLLGGIWGAVLLIKSKDRH</sequence>
<accession>A0ABZ3EX84</accession>
<keyword evidence="3" id="KW-1185">Reference proteome</keyword>
<dbReference type="EMBL" id="CP146256">
    <property type="protein sequence ID" value="XAH73932.1"/>
    <property type="molecule type" value="Genomic_DNA"/>
</dbReference>
<keyword evidence="1" id="KW-0472">Membrane</keyword>
<name>A0ABZ3EX84_9FIRM</name>
<organism evidence="2 3">
    <name type="scientific">Kineothrix sedimenti</name>
    <dbReference type="NCBI Taxonomy" id="3123317"/>
    <lineage>
        <taxon>Bacteria</taxon>
        <taxon>Bacillati</taxon>
        <taxon>Bacillota</taxon>
        <taxon>Clostridia</taxon>
        <taxon>Lachnospirales</taxon>
        <taxon>Lachnospiraceae</taxon>
        <taxon>Kineothrix</taxon>
    </lineage>
</organism>
<evidence type="ECO:0000256" key="1">
    <source>
        <dbReference type="SAM" id="Phobius"/>
    </source>
</evidence>
<evidence type="ECO:0000313" key="3">
    <source>
        <dbReference type="Proteomes" id="UP001451571"/>
    </source>
</evidence>
<dbReference type="RefSeq" id="WP_342757533.1">
    <property type="nucleotide sequence ID" value="NZ_CP146256.1"/>
</dbReference>
<evidence type="ECO:0000313" key="2">
    <source>
        <dbReference type="EMBL" id="XAH73932.1"/>
    </source>
</evidence>
<proteinExistence type="predicted"/>
<keyword evidence="1" id="KW-1133">Transmembrane helix</keyword>
<feature type="transmembrane region" description="Helical" evidence="1">
    <location>
        <begin position="106"/>
        <end position="129"/>
    </location>
</feature>